<accession>A0A167HJE3</accession>
<dbReference type="RefSeq" id="WP_068591900.1">
    <property type="nucleotide sequence ID" value="NZ_LRXL01000037.1"/>
</dbReference>
<name>A0A167HJE3_9FLAO</name>
<evidence type="ECO:0000313" key="3">
    <source>
        <dbReference type="Proteomes" id="UP000077013"/>
    </source>
</evidence>
<keyword evidence="1" id="KW-0175">Coiled coil</keyword>
<sequence>MSTKQLIAITPICTSYNVEVSFVATLKELGLIALTRQKEEFYIHIDEVPTVEKMIRMHRDLNINPEGIDVIFNLLERVDTMQSEMTALKNRLRLYEDDL</sequence>
<dbReference type="Proteomes" id="UP000077013">
    <property type="component" value="Unassembled WGS sequence"/>
</dbReference>
<keyword evidence="3" id="KW-1185">Reference proteome</keyword>
<dbReference type="Pfam" id="PF13591">
    <property type="entry name" value="MerR_2"/>
    <property type="match status" value="1"/>
</dbReference>
<reference evidence="2 3" key="1">
    <citation type="submission" date="2016-02" db="EMBL/GenBank/DDBJ databases">
        <title>Ulvibacter sp. LPB0005, isolated from Thais luteostoma.</title>
        <authorList>
            <person name="Shin S.-K."/>
            <person name="Yi H."/>
        </authorList>
    </citation>
    <scope>NUCLEOTIDE SEQUENCE [LARGE SCALE GENOMIC DNA]</scope>
    <source>
        <strain evidence="2 3">LPB0005</strain>
    </source>
</reference>
<evidence type="ECO:0000313" key="2">
    <source>
        <dbReference type="EMBL" id="OAB78672.1"/>
    </source>
</evidence>
<proteinExistence type="predicted"/>
<dbReference type="STRING" id="1763537.ULVI_08810"/>
<evidence type="ECO:0000256" key="1">
    <source>
        <dbReference type="SAM" id="Coils"/>
    </source>
</evidence>
<comment type="caution">
    <text evidence="2">The sequence shown here is derived from an EMBL/GenBank/DDBJ whole genome shotgun (WGS) entry which is preliminary data.</text>
</comment>
<dbReference type="OrthoDB" id="1494789at2"/>
<protein>
    <submittedName>
        <fullName evidence="2">MerR family transcriptional regulator</fullName>
    </submittedName>
</protein>
<gene>
    <name evidence="2" type="ORF">ULVI_08810</name>
</gene>
<dbReference type="EMBL" id="LRXL01000037">
    <property type="protein sequence ID" value="OAB78672.1"/>
    <property type="molecule type" value="Genomic_DNA"/>
</dbReference>
<dbReference type="AlphaFoldDB" id="A0A167HJE3"/>
<dbReference type="Gene3D" id="1.10.1660.10">
    <property type="match status" value="1"/>
</dbReference>
<feature type="coiled-coil region" evidence="1">
    <location>
        <begin position="71"/>
        <end position="98"/>
    </location>
</feature>
<organism evidence="2 3">
    <name type="scientific">Cochleicola gelatinilyticus</name>
    <dbReference type="NCBI Taxonomy" id="1763537"/>
    <lineage>
        <taxon>Bacteria</taxon>
        <taxon>Pseudomonadati</taxon>
        <taxon>Bacteroidota</taxon>
        <taxon>Flavobacteriia</taxon>
        <taxon>Flavobacteriales</taxon>
        <taxon>Flavobacteriaceae</taxon>
        <taxon>Cochleicola</taxon>
    </lineage>
</organism>